<sequence>MFEGWLNFIQEISLFFSLQVFILRLCMMFVAFFLEKVFYYFP</sequence>
<proteinExistence type="predicted"/>
<evidence type="ECO:0000313" key="2">
    <source>
        <dbReference type="EMBL" id="SVD10333.1"/>
    </source>
</evidence>
<name>A0A382SKK1_9ZZZZ</name>
<dbReference type="AlphaFoldDB" id="A0A382SKK1"/>
<feature type="non-terminal residue" evidence="2">
    <location>
        <position position="42"/>
    </location>
</feature>
<accession>A0A382SKK1</accession>
<keyword evidence="1" id="KW-0812">Transmembrane</keyword>
<keyword evidence="1" id="KW-0472">Membrane</keyword>
<evidence type="ECO:0000256" key="1">
    <source>
        <dbReference type="SAM" id="Phobius"/>
    </source>
</evidence>
<organism evidence="2">
    <name type="scientific">marine metagenome</name>
    <dbReference type="NCBI Taxonomy" id="408172"/>
    <lineage>
        <taxon>unclassified sequences</taxon>
        <taxon>metagenomes</taxon>
        <taxon>ecological metagenomes</taxon>
    </lineage>
</organism>
<feature type="transmembrane region" description="Helical" evidence="1">
    <location>
        <begin position="12"/>
        <end position="34"/>
    </location>
</feature>
<gene>
    <name evidence="2" type="ORF">METZ01_LOCUS363187</name>
</gene>
<dbReference type="EMBL" id="UINC01129741">
    <property type="protein sequence ID" value="SVD10333.1"/>
    <property type="molecule type" value="Genomic_DNA"/>
</dbReference>
<keyword evidence="1" id="KW-1133">Transmembrane helix</keyword>
<protein>
    <submittedName>
        <fullName evidence="2">Uncharacterized protein</fullName>
    </submittedName>
</protein>
<reference evidence="2" key="1">
    <citation type="submission" date="2018-05" db="EMBL/GenBank/DDBJ databases">
        <authorList>
            <person name="Lanie J.A."/>
            <person name="Ng W.-L."/>
            <person name="Kazmierczak K.M."/>
            <person name="Andrzejewski T.M."/>
            <person name="Davidsen T.M."/>
            <person name="Wayne K.J."/>
            <person name="Tettelin H."/>
            <person name="Glass J.I."/>
            <person name="Rusch D."/>
            <person name="Podicherti R."/>
            <person name="Tsui H.-C.T."/>
            <person name="Winkler M.E."/>
        </authorList>
    </citation>
    <scope>NUCLEOTIDE SEQUENCE</scope>
</reference>